<organism evidence="5 6">
    <name type="scientific">Venturia effusa</name>
    <dbReference type="NCBI Taxonomy" id="50376"/>
    <lineage>
        <taxon>Eukaryota</taxon>
        <taxon>Fungi</taxon>
        <taxon>Dikarya</taxon>
        <taxon>Ascomycota</taxon>
        <taxon>Pezizomycotina</taxon>
        <taxon>Dothideomycetes</taxon>
        <taxon>Pleosporomycetidae</taxon>
        <taxon>Venturiales</taxon>
        <taxon>Venturiaceae</taxon>
        <taxon>Venturia</taxon>
    </lineage>
</organism>
<keyword evidence="2" id="KW-0677">Repeat</keyword>
<feature type="compositionally biased region" description="Basic and acidic residues" evidence="3">
    <location>
        <begin position="229"/>
        <end position="242"/>
    </location>
</feature>
<accession>A0A517KZ01</accession>
<dbReference type="InterPro" id="IPR045078">
    <property type="entry name" value="TST/MPST-like"/>
</dbReference>
<dbReference type="FunFam" id="3.40.250.10:FF:000033">
    <property type="entry name" value="Thiosulfate sulfurtransferase TUM1"/>
    <property type="match status" value="1"/>
</dbReference>
<keyword evidence="6" id="KW-1185">Reference proteome</keyword>
<keyword evidence="1" id="KW-0808">Transferase</keyword>
<dbReference type="SMART" id="SM00450">
    <property type="entry name" value="RHOD"/>
    <property type="match status" value="2"/>
</dbReference>
<dbReference type="Proteomes" id="UP000316270">
    <property type="component" value="Chromosome 2"/>
</dbReference>
<evidence type="ECO:0000256" key="3">
    <source>
        <dbReference type="SAM" id="MobiDB-lite"/>
    </source>
</evidence>
<dbReference type="AlphaFoldDB" id="A0A517KZ01"/>
<evidence type="ECO:0000256" key="1">
    <source>
        <dbReference type="ARBA" id="ARBA00022679"/>
    </source>
</evidence>
<dbReference type="PROSITE" id="PS50206">
    <property type="entry name" value="RHODANESE_3"/>
    <property type="match status" value="2"/>
</dbReference>
<evidence type="ECO:0000259" key="4">
    <source>
        <dbReference type="PROSITE" id="PS50206"/>
    </source>
</evidence>
<dbReference type="Pfam" id="PF00581">
    <property type="entry name" value="Rhodanese"/>
    <property type="match status" value="1"/>
</dbReference>
<evidence type="ECO:0000256" key="2">
    <source>
        <dbReference type="ARBA" id="ARBA00022737"/>
    </source>
</evidence>
<dbReference type="FunFam" id="3.40.250.10:FF:000001">
    <property type="entry name" value="Sulfurtransferase"/>
    <property type="match status" value="1"/>
</dbReference>
<dbReference type="EMBL" id="CP042186">
    <property type="protein sequence ID" value="QDS68616.1"/>
    <property type="molecule type" value="Genomic_DNA"/>
</dbReference>
<dbReference type="InterPro" id="IPR036873">
    <property type="entry name" value="Rhodanese-like_dom_sf"/>
</dbReference>
<dbReference type="PANTHER" id="PTHR11364">
    <property type="entry name" value="THIOSULFATE SULFERTANSFERASE"/>
    <property type="match status" value="1"/>
</dbReference>
<dbReference type="Gene3D" id="3.40.250.10">
    <property type="entry name" value="Rhodanese-like domain"/>
    <property type="match status" value="2"/>
</dbReference>
<evidence type="ECO:0000313" key="5">
    <source>
        <dbReference type="EMBL" id="QDS68616.1"/>
    </source>
</evidence>
<dbReference type="GO" id="GO:0004792">
    <property type="term" value="F:thiosulfate-cyanide sulfurtransferase activity"/>
    <property type="evidence" value="ECO:0007669"/>
    <property type="project" value="TreeGrafter"/>
</dbReference>
<dbReference type="GO" id="GO:0005739">
    <property type="term" value="C:mitochondrion"/>
    <property type="evidence" value="ECO:0007669"/>
    <property type="project" value="TreeGrafter"/>
</dbReference>
<feature type="domain" description="Rhodanese" evidence="4">
    <location>
        <begin position="220"/>
        <end position="337"/>
    </location>
</feature>
<protein>
    <recommendedName>
        <fullName evidence="4">Rhodanese domain-containing protein</fullName>
    </recommendedName>
</protein>
<dbReference type="SUPFAM" id="SSF52821">
    <property type="entry name" value="Rhodanese/Cell cycle control phosphatase"/>
    <property type="match status" value="2"/>
</dbReference>
<gene>
    <name evidence="5" type="ORF">FKW77_001311</name>
</gene>
<reference evidence="5 6" key="1">
    <citation type="submission" date="2019-07" db="EMBL/GenBank/DDBJ databases">
        <title>Finished genome of Venturia effusa.</title>
        <authorList>
            <person name="Young C.A."/>
            <person name="Cox M.P."/>
            <person name="Ganley A.R.D."/>
            <person name="David W.J."/>
        </authorList>
    </citation>
    <scope>NUCLEOTIDE SEQUENCE [LARGE SCALE GENOMIC DNA]</scope>
    <source>
        <strain evidence="6">albino</strain>
    </source>
</reference>
<dbReference type="InterPro" id="IPR001763">
    <property type="entry name" value="Rhodanese-like_dom"/>
</dbReference>
<proteinExistence type="predicted"/>
<dbReference type="PANTHER" id="PTHR11364:SF27">
    <property type="entry name" value="SULFURTRANSFERASE"/>
    <property type="match status" value="1"/>
</dbReference>
<sequence>MRLLPSRPIIRPPALNQFLPKTATRSLAVESGGRPYQLSSYLVSPHDLNLALQKNIHSKLSTAPRIIPLCASWYMPNDAKKRTGIQSFLADRIPYARFFDVDAVKDEASPYPHMLPSPEVFAKAMGELGIRRDDSVVVYDSADMGIFSAPRVAWTLKVFGHDGVHILNNYKLWVDQGFPVEKGEPQKFDTVSYPVPQLAKDKVLSFEELKESIKDQSKEGAEEIQVLDARSKGRFDGSEPEPRAGLSSGHMPYSINIPFSDVISARTKAFLPADELKLYFETKDVDPSKPIVCSCGTGVTAAVLDAALTEAGYPEQGRKLYDGSWTEWAQRVEPNDGLIKKDA</sequence>
<dbReference type="STRING" id="50376.A0A517KZ01"/>
<feature type="domain" description="Rhodanese" evidence="4">
    <location>
        <begin position="86"/>
        <end position="182"/>
    </location>
</feature>
<feature type="region of interest" description="Disordered" evidence="3">
    <location>
        <begin position="229"/>
        <end position="248"/>
    </location>
</feature>
<name>A0A517KZ01_9PEZI</name>
<dbReference type="CDD" id="cd01448">
    <property type="entry name" value="TST_Repeat_1"/>
    <property type="match status" value="1"/>
</dbReference>
<evidence type="ECO:0000313" key="6">
    <source>
        <dbReference type="Proteomes" id="UP000316270"/>
    </source>
</evidence>
<dbReference type="OrthoDB" id="270167at2759"/>
<dbReference type="CDD" id="cd01449">
    <property type="entry name" value="TST_Repeat_2"/>
    <property type="match status" value="1"/>
</dbReference>